<dbReference type="Proteomes" id="UP001480595">
    <property type="component" value="Unassembled WGS sequence"/>
</dbReference>
<dbReference type="PROSITE" id="PS50879">
    <property type="entry name" value="RNASE_H_1"/>
    <property type="match status" value="1"/>
</dbReference>
<accession>A0ABR1VFI9</accession>
<comment type="caution">
    <text evidence="3">The sequence shown here is derived from an EMBL/GenBank/DDBJ whole genome shotgun (WGS) entry which is preliminary data.</text>
</comment>
<keyword evidence="4" id="KW-1185">Reference proteome</keyword>
<dbReference type="Pfam" id="PF00075">
    <property type="entry name" value="RNase_H"/>
    <property type="match status" value="1"/>
</dbReference>
<protein>
    <recommendedName>
        <fullName evidence="2">RNase H type-1 domain-containing protein</fullName>
    </recommendedName>
</protein>
<dbReference type="InterPro" id="IPR036397">
    <property type="entry name" value="RNaseH_sf"/>
</dbReference>
<gene>
    <name evidence="3" type="ORF">PG994_005274</name>
</gene>
<proteinExistence type="predicted"/>
<dbReference type="GeneID" id="92089746"/>
<dbReference type="InterPro" id="IPR002156">
    <property type="entry name" value="RNaseH_domain"/>
</dbReference>
<evidence type="ECO:0000259" key="2">
    <source>
        <dbReference type="PROSITE" id="PS50879"/>
    </source>
</evidence>
<evidence type="ECO:0000256" key="1">
    <source>
        <dbReference type="SAM" id="MobiDB-lite"/>
    </source>
</evidence>
<evidence type="ECO:0000313" key="4">
    <source>
        <dbReference type="Proteomes" id="UP001480595"/>
    </source>
</evidence>
<evidence type="ECO:0000313" key="3">
    <source>
        <dbReference type="EMBL" id="KAK8068658.1"/>
    </source>
</evidence>
<dbReference type="SUPFAM" id="SSF53098">
    <property type="entry name" value="Ribonuclease H-like"/>
    <property type="match status" value="1"/>
</dbReference>
<dbReference type="Gene3D" id="3.30.420.10">
    <property type="entry name" value="Ribonuclease H-like superfamily/Ribonuclease H"/>
    <property type="match status" value="1"/>
</dbReference>
<dbReference type="InterPro" id="IPR012337">
    <property type="entry name" value="RNaseH-like_sf"/>
</dbReference>
<feature type="region of interest" description="Disordered" evidence="1">
    <location>
        <begin position="72"/>
        <end position="91"/>
    </location>
</feature>
<organism evidence="3 4">
    <name type="scientific">Apiospora phragmitis</name>
    <dbReference type="NCBI Taxonomy" id="2905665"/>
    <lineage>
        <taxon>Eukaryota</taxon>
        <taxon>Fungi</taxon>
        <taxon>Dikarya</taxon>
        <taxon>Ascomycota</taxon>
        <taxon>Pezizomycotina</taxon>
        <taxon>Sordariomycetes</taxon>
        <taxon>Xylariomycetidae</taxon>
        <taxon>Amphisphaeriales</taxon>
        <taxon>Apiosporaceae</taxon>
        <taxon>Apiospora</taxon>
    </lineage>
</organism>
<sequence length="149" mass="15014">MWLSSPGQTEQEGILVNIHWIPAHTGVPGNEKADELAKAATEAPALAAARKARTAYTTATFTLRSPIATVAPAPAGTTGHATAGTPSATPTLETTLEPATGTAADRATTAAMAALVAAGATVVPAVAQRTLRALDRTPEGTDLAHAERA</sequence>
<reference evidence="3 4" key="1">
    <citation type="submission" date="2023-01" db="EMBL/GenBank/DDBJ databases">
        <title>Analysis of 21 Apiospora genomes using comparative genomics revels a genus with tremendous synthesis potential of carbohydrate active enzymes and secondary metabolites.</title>
        <authorList>
            <person name="Sorensen T."/>
        </authorList>
    </citation>
    <scope>NUCLEOTIDE SEQUENCE [LARGE SCALE GENOMIC DNA]</scope>
    <source>
        <strain evidence="3 4">CBS 135458</strain>
    </source>
</reference>
<dbReference type="RefSeq" id="XP_066715952.1">
    <property type="nucleotide sequence ID" value="XM_066856683.1"/>
</dbReference>
<feature type="domain" description="RNase H type-1" evidence="2">
    <location>
        <begin position="1"/>
        <end position="42"/>
    </location>
</feature>
<dbReference type="EMBL" id="JAQQWL010000006">
    <property type="protein sequence ID" value="KAK8068658.1"/>
    <property type="molecule type" value="Genomic_DNA"/>
</dbReference>
<name>A0ABR1VFI9_9PEZI</name>